<evidence type="ECO:0000313" key="1">
    <source>
        <dbReference type="EMBL" id="TCU14836.1"/>
    </source>
</evidence>
<protein>
    <submittedName>
        <fullName evidence="1">Uncharacterized protein</fullName>
    </submittedName>
</protein>
<proteinExistence type="predicted"/>
<dbReference type="AlphaFoldDB" id="A0A4R3QA13"/>
<evidence type="ECO:0000313" key="2">
    <source>
        <dbReference type="Proteomes" id="UP000294576"/>
    </source>
</evidence>
<reference evidence="1 2" key="1">
    <citation type="submission" date="2019-03" db="EMBL/GenBank/DDBJ databases">
        <title>Genomic Encyclopedia of Type Strains, Phase IV (KMG-V): Genome sequencing to study the core and pangenomes of soil and plant-associated prokaryotes.</title>
        <authorList>
            <person name="Whitman W."/>
        </authorList>
    </citation>
    <scope>NUCLEOTIDE SEQUENCE [LARGE SCALE GENOMIC DNA]</scope>
    <source>
        <strain evidence="1 2">Hc14</strain>
    </source>
</reference>
<gene>
    <name evidence="1" type="ORF">EV132_108206</name>
</gene>
<sequence>MPCPFEDAGHGGGGVFRPHHLAGIIVEHQVLDVNQLARNPHAGSPFSWKWARSVKPDWANNLIEARKLILGSCNRRKKDCQRQIADFVRHCSTNVFIQILPSMYKERNGSPDCTAGAPAGLATPKRVVFIGFRGHRGRFSCSRDVYKRSFIRIFCV</sequence>
<name>A0A4R3QA13_RHISU</name>
<organism evidence="1 2">
    <name type="scientific">Rhizobium sullae</name>
    <name type="common">Rhizobium hedysari</name>
    <dbReference type="NCBI Taxonomy" id="50338"/>
    <lineage>
        <taxon>Bacteria</taxon>
        <taxon>Pseudomonadati</taxon>
        <taxon>Pseudomonadota</taxon>
        <taxon>Alphaproteobacteria</taxon>
        <taxon>Hyphomicrobiales</taxon>
        <taxon>Rhizobiaceae</taxon>
        <taxon>Rhizobium/Agrobacterium group</taxon>
        <taxon>Rhizobium</taxon>
    </lineage>
</organism>
<accession>A0A4R3QA13</accession>
<dbReference type="Proteomes" id="UP000294576">
    <property type="component" value="Unassembled WGS sequence"/>
</dbReference>
<comment type="caution">
    <text evidence="1">The sequence shown here is derived from an EMBL/GenBank/DDBJ whole genome shotgun (WGS) entry which is preliminary data.</text>
</comment>
<dbReference type="EMBL" id="SMBH01000008">
    <property type="protein sequence ID" value="TCU14836.1"/>
    <property type="molecule type" value="Genomic_DNA"/>
</dbReference>